<accession>A0A7E4UZ26</accession>
<protein>
    <submittedName>
        <fullName evidence="2">Peptidylprolyl isomerase</fullName>
    </submittedName>
</protein>
<evidence type="ECO:0000313" key="1">
    <source>
        <dbReference type="Proteomes" id="UP000492821"/>
    </source>
</evidence>
<dbReference type="WBParaSite" id="Pan_g14232.t1">
    <property type="protein sequence ID" value="Pan_g14232.t1"/>
    <property type="gene ID" value="Pan_g14232"/>
</dbReference>
<name>A0A7E4UZ26_PANRE</name>
<sequence>MLFPVLKLPYGLRCRLRELATPVEVYELQVAAGNILDGLLPIQLSKTKYSIGFNPNDPTFIETDGGEKIDASDKSLFLDGLATFQIEKALDETIAVPISDVICLRNTPHVIFTKATTSQLKQVAKRKRKEVKEALHSISVAMKPLVSGSDKTDSEGYLRISCNHFSETLTLTSQNNTPTIWERILMFCNIYDAF</sequence>
<keyword evidence="1" id="KW-1185">Reference proteome</keyword>
<organism evidence="1 2">
    <name type="scientific">Panagrellus redivivus</name>
    <name type="common">Microworm</name>
    <dbReference type="NCBI Taxonomy" id="6233"/>
    <lineage>
        <taxon>Eukaryota</taxon>
        <taxon>Metazoa</taxon>
        <taxon>Ecdysozoa</taxon>
        <taxon>Nematoda</taxon>
        <taxon>Chromadorea</taxon>
        <taxon>Rhabditida</taxon>
        <taxon>Tylenchina</taxon>
        <taxon>Panagrolaimomorpha</taxon>
        <taxon>Panagrolaimoidea</taxon>
        <taxon>Panagrolaimidae</taxon>
        <taxon>Panagrellus</taxon>
    </lineage>
</organism>
<evidence type="ECO:0000313" key="2">
    <source>
        <dbReference type="WBParaSite" id="Pan_g14232.t1"/>
    </source>
</evidence>
<reference evidence="1" key="1">
    <citation type="journal article" date="2013" name="Genetics">
        <title>The draft genome and transcriptome of Panagrellus redivivus are shaped by the harsh demands of a free-living lifestyle.</title>
        <authorList>
            <person name="Srinivasan J."/>
            <person name="Dillman A.R."/>
            <person name="Macchietto M.G."/>
            <person name="Heikkinen L."/>
            <person name="Lakso M."/>
            <person name="Fracchia K.M."/>
            <person name="Antoshechkin I."/>
            <person name="Mortazavi A."/>
            <person name="Wong G."/>
            <person name="Sternberg P.W."/>
        </authorList>
    </citation>
    <scope>NUCLEOTIDE SEQUENCE [LARGE SCALE GENOMIC DNA]</scope>
    <source>
        <strain evidence="1">MT8872</strain>
    </source>
</reference>
<dbReference type="AlphaFoldDB" id="A0A7E4UZ26"/>
<reference evidence="2" key="2">
    <citation type="submission" date="2020-10" db="UniProtKB">
        <authorList>
            <consortium name="WormBaseParasite"/>
        </authorList>
    </citation>
    <scope>IDENTIFICATION</scope>
</reference>
<dbReference type="Proteomes" id="UP000492821">
    <property type="component" value="Unassembled WGS sequence"/>
</dbReference>
<proteinExistence type="predicted"/>